<reference evidence="2" key="1">
    <citation type="journal article" date="2020" name="Stud. Mycol.">
        <title>101 Dothideomycetes genomes: a test case for predicting lifestyles and emergence of pathogens.</title>
        <authorList>
            <person name="Haridas S."/>
            <person name="Albert R."/>
            <person name="Binder M."/>
            <person name="Bloem J."/>
            <person name="Labutti K."/>
            <person name="Salamov A."/>
            <person name="Andreopoulos B."/>
            <person name="Baker S."/>
            <person name="Barry K."/>
            <person name="Bills G."/>
            <person name="Bluhm B."/>
            <person name="Cannon C."/>
            <person name="Castanera R."/>
            <person name="Culley D."/>
            <person name="Daum C."/>
            <person name="Ezra D."/>
            <person name="Gonzalez J."/>
            <person name="Henrissat B."/>
            <person name="Kuo A."/>
            <person name="Liang C."/>
            <person name="Lipzen A."/>
            <person name="Lutzoni F."/>
            <person name="Magnuson J."/>
            <person name="Mondo S."/>
            <person name="Nolan M."/>
            <person name="Ohm R."/>
            <person name="Pangilinan J."/>
            <person name="Park H.-J."/>
            <person name="Ramirez L."/>
            <person name="Alfaro M."/>
            <person name="Sun H."/>
            <person name="Tritt A."/>
            <person name="Yoshinaga Y."/>
            <person name="Zwiers L.-H."/>
            <person name="Turgeon B."/>
            <person name="Goodwin S."/>
            <person name="Spatafora J."/>
            <person name="Crous P."/>
            <person name="Grigoriev I."/>
        </authorList>
    </citation>
    <scope>NUCLEOTIDE SEQUENCE</scope>
    <source>
        <strain evidence="2">CBS 675.92</strain>
    </source>
</reference>
<feature type="region of interest" description="Disordered" evidence="1">
    <location>
        <begin position="177"/>
        <end position="262"/>
    </location>
</feature>
<keyword evidence="3" id="KW-1185">Reference proteome</keyword>
<feature type="compositionally biased region" description="Polar residues" evidence="1">
    <location>
        <begin position="65"/>
        <end position="74"/>
    </location>
</feature>
<sequence>MDQTYLTKRRLAMFLLLRTHLHDRTRLPAPEPEQRDAVLAHKANFAAAAPFFLPTNFDRTHNMSARFQPRSSGSRKGPPDRNNPNSKLPKGHYVELDDEAIHKSSKGLGVRSFDKYCLQCFDEADEEHRRSWRDCRAPCPICPGNEQHNGRPCPRLMRVQRNPSWWLSHAEFDPFDRRAGRTRRGRSASPPAALAEALRDASRQSSRLSNSRPVAPRSALDDGLENILSSARSSRRSAQNDTKPTGEEITDAYLSQPSSSIKDELRSVRAQNEMLKQTMLFILMSNNLPIPELLQPVLRDQQAALTGFTGANQPPSGFANQHNPIEFSQPAGSGRFNAPHPHFGPSRALQPSGSNAFGAPQLSAYGSFGAPQSYTSSFFASPHSSNSSARAQNHPNHFAGDFRPLQPTFGGPNGPNSPKSIKKVKEEPQDE</sequence>
<evidence type="ECO:0000313" key="2">
    <source>
        <dbReference type="EMBL" id="KAF1959928.1"/>
    </source>
</evidence>
<gene>
    <name evidence="2" type="ORF">CC80DRAFT_502064</name>
</gene>
<feature type="region of interest" description="Disordered" evidence="1">
    <location>
        <begin position="65"/>
        <end position="92"/>
    </location>
</feature>
<feature type="region of interest" description="Disordered" evidence="1">
    <location>
        <begin position="328"/>
        <end position="355"/>
    </location>
</feature>
<name>A0A6A5U5E7_9PLEO</name>
<feature type="compositionally biased region" description="Polar residues" evidence="1">
    <location>
        <begin position="203"/>
        <end position="212"/>
    </location>
</feature>
<dbReference type="EMBL" id="ML976984">
    <property type="protein sequence ID" value="KAF1959928.1"/>
    <property type="molecule type" value="Genomic_DNA"/>
</dbReference>
<feature type="region of interest" description="Disordered" evidence="1">
    <location>
        <begin position="379"/>
        <end position="431"/>
    </location>
</feature>
<dbReference type="Proteomes" id="UP000800035">
    <property type="component" value="Unassembled WGS sequence"/>
</dbReference>
<feature type="compositionally biased region" description="Low complexity" evidence="1">
    <location>
        <begin position="187"/>
        <end position="196"/>
    </location>
</feature>
<protein>
    <submittedName>
        <fullName evidence="2">Uncharacterized protein</fullName>
    </submittedName>
</protein>
<organism evidence="2 3">
    <name type="scientific">Byssothecium circinans</name>
    <dbReference type="NCBI Taxonomy" id="147558"/>
    <lineage>
        <taxon>Eukaryota</taxon>
        <taxon>Fungi</taxon>
        <taxon>Dikarya</taxon>
        <taxon>Ascomycota</taxon>
        <taxon>Pezizomycotina</taxon>
        <taxon>Dothideomycetes</taxon>
        <taxon>Pleosporomycetidae</taxon>
        <taxon>Pleosporales</taxon>
        <taxon>Massarineae</taxon>
        <taxon>Massarinaceae</taxon>
        <taxon>Byssothecium</taxon>
    </lineage>
</organism>
<proteinExistence type="predicted"/>
<feature type="compositionally biased region" description="Low complexity" evidence="1">
    <location>
        <begin position="379"/>
        <end position="388"/>
    </location>
</feature>
<dbReference type="AlphaFoldDB" id="A0A6A5U5E7"/>
<evidence type="ECO:0000256" key="1">
    <source>
        <dbReference type="SAM" id="MobiDB-lite"/>
    </source>
</evidence>
<accession>A0A6A5U5E7</accession>
<evidence type="ECO:0000313" key="3">
    <source>
        <dbReference type="Proteomes" id="UP000800035"/>
    </source>
</evidence>